<dbReference type="EMBL" id="MWIH01000009">
    <property type="protein sequence ID" value="OQO89536.1"/>
    <property type="molecule type" value="Genomic_DNA"/>
</dbReference>
<dbReference type="Pfam" id="PF02656">
    <property type="entry name" value="DUF202"/>
    <property type="match status" value="1"/>
</dbReference>
<feature type="transmembrane region" description="Helical" evidence="5">
    <location>
        <begin position="47"/>
        <end position="65"/>
    </location>
</feature>
<protein>
    <submittedName>
        <fullName evidence="7">DUF202 domain-containing protein</fullName>
    </submittedName>
</protein>
<evidence type="ECO:0000313" key="8">
    <source>
        <dbReference type="Proteomes" id="UP000192591"/>
    </source>
</evidence>
<feature type="transmembrane region" description="Helical" evidence="5">
    <location>
        <begin position="85"/>
        <end position="104"/>
    </location>
</feature>
<comment type="caution">
    <text evidence="7">The sequence shown here is derived from an EMBL/GenBank/DDBJ whole genome shotgun (WGS) entry which is preliminary data.</text>
</comment>
<keyword evidence="8" id="KW-1185">Reference proteome</keyword>
<reference evidence="7 8" key="1">
    <citation type="submission" date="2017-02" db="EMBL/GenBank/DDBJ databases">
        <title>Draft genome of Saccharomonospora sp. 154.</title>
        <authorList>
            <person name="Alonso-Carmona G.S."/>
            <person name="De La Haba R."/>
            <person name="Vera-Gargallo B."/>
            <person name="Sandoval-Trujillo A.H."/>
            <person name="Ramirez-Duran N."/>
            <person name="Ventosa A."/>
        </authorList>
    </citation>
    <scope>NUCLEOTIDE SEQUENCE [LARGE SCALE GENOMIC DNA]</scope>
    <source>
        <strain evidence="7 8">LRS4.154</strain>
    </source>
</reference>
<evidence type="ECO:0000259" key="6">
    <source>
        <dbReference type="Pfam" id="PF02656"/>
    </source>
</evidence>
<feature type="domain" description="DUF202" evidence="6">
    <location>
        <begin position="12"/>
        <end position="66"/>
    </location>
</feature>
<organism evidence="7 8">
    <name type="scientific">Saccharomonospora piscinae</name>
    <dbReference type="NCBI Taxonomy" id="687388"/>
    <lineage>
        <taxon>Bacteria</taxon>
        <taxon>Bacillati</taxon>
        <taxon>Actinomycetota</taxon>
        <taxon>Actinomycetes</taxon>
        <taxon>Pseudonocardiales</taxon>
        <taxon>Pseudonocardiaceae</taxon>
        <taxon>Saccharomonospora</taxon>
    </lineage>
</organism>
<comment type="subcellular location">
    <subcellularLocation>
        <location evidence="1">Endomembrane system</location>
        <topology evidence="1">Multi-pass membrane protein</topology>
    </subcellularLocation>
</comment>
<proteinExistence type="predicted"/>
<keyword evidence="4 5" id="KW-0472">Membrane</keyword>
<dbReference type="InterPro" id="IPR003807">
    <property type="entry name" value="DUF202"/>
</dbReference>
<sequence length="107" mass="10848">MSGGEPTRGVPAERTGLAWQRSALGAATVSALLLYQTVRTGWQVLPVTAACTAVLAVGLAAVGAYRDRELRAAAPPRPLPPAVPAAVTVLVAATALLALLALLVPSR</sequence>
<evidence type="ECO:0000256" key="2">
    <source>
        <dbReference type="ARBA" id="ARBA00022692"/>
    </source>
</evidence>
<evidence type="ECO:0000313" key="7">
    <source>
        <dbReference type="EMBL" id="OQO89536.1"/>
    </source>
</evidence>
<name>A0A1V8ZXN8_SACPI</name>
<evidence type="ECO:0000256" key="1">
    <source>
        <dbReference type="ARBA" id="ARBA00004127"/>
    </source>
</evidence>
<gene>
    <name evidence="7" type="ORF">B1813_21650</name>
</gene>
<evidence type="ECO:0000256" key="4">
    <source>
        <dbReference type="ARBA" id="ARBA00023136"/>
    </source>
</evidence>
<keyword evidence="2 5" id="KW-0812">Transmembrane</keyword>
<keyword evidence="3 5" id="KW-1133">Transmembrane helix</keyword>
<dbReference type="AlphaFoldDB" id="A0A1V8ZXN8"/>
<accession>A0A1V8ZXN8</accession>
<evidence type="ECO:0000256" key="5">
    <source>
        <dbReference type="SAM" id="Phobius"/>
    </source>
</evidence>
<dbReference type="GO" id="GO:0012505">
    <property type="term" value="C:endomembrane system"/>
    <property type="evidence" value="ECO:0007669"/>
    <property type="project" value="UniProtKB-SubCell"/>
</dbReference>
<dbReference type="RefSeq" id="WP_081195065.1">
    <property type="nucleotide sequence ID" value="NZ_MWIH01000009.1"/>
</dbReference>
<evidence type="ECO:0000256" key="3">
    <source>
        <dbReference type="ARBA" id="ARBA00022989"/>
    </source>
</evidence>
<dbReference type="Proteomes" id="UP000192591">
    <property type="component" value="Unassembled WGS sequence"/>
</dbReference>
<dbReference type="STRING" id="1962155.B1813_21650"/>